<dbReference type="InterPro" id="IPR013022">
    <property type="entry name" value="Xyl_isomerase-like_TIM-brl"/>
</dbReference>
<dbReference type="EMBL" id="JAGTPX010000012">
    <property type="protein sequence ID" value="MBR8670489.1"/>
    <property type="molecule type" value="Genomic_DNA"/>
</dbReference>
<feature type="domain" description="Xylose isomerase-like TIM barrel" evidence="1">
    <location>
        <begin position="21"/>
        <end position="263"/>
    </location>
</feature>
<dbReference type="PANTHER" id="PTHR12110">
    <property type="entry name" value="HYDROXYPYRUVATE ISOMERASE"/>
    <property type="match status" value="1"/>
</dbReference>
<keyword evidence="2" id="KW-0413">Isomerase</keyword>
<dbReference type="RefSeq" id="WP_212119388.1">
    <property type="nucleotide sequence ID" value="NZ_JAGTPX020000011.1"/>
</dbReference>
<dbReference type="AlphaFoldDB" id="A0A941GHN1"/>
<dbReference type="InterPro" id="IPR050312">
    <property type="entry name" value="IolE/XylAMocC-like"/>
</dbReference>
<dbReference type="Gene3D" id="3.20.20.150">
    <property type="entry name" value="Divalent-metal-dependent TIM barrel enzymes"/>
    <property type="match status" value="1"/>
</dbReference>
<organism evidence="2">
    <name type="scientific">Niallia circulans</name>
    <name type="common">Bacillus circulans</name>
    <dbReference type="NCBI Taxonomy" id="1397"/>
    <lineage>
        <taxon>Bacteria</taxon>
        <taxon>Bacillati</taxon>
        <taxon>Bacillota</taxon>
        <taxon>Bacilli</taxon>
        <taxon>Bacillales</taxon>
        <taxon>Bacillaceae</taxon>
        <taxon>Niallia</taxon>
    </lineage>
</organism>
<sequence>MKIAMNQGTTLENSTLELDLHLLEKYGYDFIEIRSIDKLKEYLETHSINELVEFFQTHHLKPLSLNALVYFNNRTEEEYKTLLEEYKEMLEYAKILNIDRIVVIPLVSEKKILRSIIKQSCVEVLTELSDLAKPYGVKLALEFIGHPHATVNTLSFANEIVAEVDRENVGIVFDTYQYYAMNSTLEDLKNTDFSKVFLFHINDVEDYMPGIMLDEDRVYPGDGVIDLDSILTIIKEKGFSDHASIEVFRPEYYQLDAEEVVKAAKEKTLKVLAPHFLTEEVK</sequence>
<dbReference type="PANTHER" id="PTHR12110:SF21">
    <property type="entry name" value="XYLOSE ISOMERASE-LIKE TIM BARREL DOMAIN-CONTAINING PROTEIN"/>
    <property type="match status" value="1"/>
</dbReference>
<reference evidence="2" key="1">
    <citation type="submission" date="2021-04" db="EMBL/GenBank/DDBJ databases">
        <title>Genomic analysis of electroactive and textile dye degrading Bacillus circulans strain: DC10 isolated from constructed wetland-microbial fuel cells treating textile dye wastewaters.</title>
        <authorList>
            <person name="Patel D.U."/>
            <person name="Desai C.R."/>
        </authorList>
    </citation>
    <scope>NUCLEOTIDE SEQUENCE</scope>
    <source>
        <strain evidence="2">DC10</strain>
    </source>
</reference>
<proteinExistence type="predicted"/>
<accession>A0A941GHN1</accession>
<dbReference type="SUPFAM" id="SSF51658">
    <property type="entry name" value="Xylose isomerase-like"/>
    <property type="match status" value="1"/>
</dbReference>
<evidence type="ECO:0000259" key="1">
    <source>
        <dbReference type="Pfam" id="PF01261"/>
    </source>
</evidence>
<dbReference type="GO" id="GO:0016853">
    <property type="term" value="F:isomerase activity"/>
    <property type="evidence" value="ECO:0007669"/>
    <property type="project" value="UniProtKB-KW"/>
</dbReference>
<comment type="caution">
    <text evidence="2">The sequence shown here is derived from an EMBL/GenBank/DDBJ whole genome shotgun (WGS) entry which is preliminary data.</text>
</comment>
<protein>
    <submittedName>
        <fullName evidence="2">Sugar phosphate isomerase/epimerase</fullName>
    </submittedName>
</protein>
<gene>
    <name evidence="2" type="ORF">KD144_13095</name>
</gene>
<dbReference type="Pfam" id="PF01261">
    <property type="entry name" value="AP_endonuc_2"/>
    <property type="match status" value="1"/>
</dbReference>
<name>A0A941GHN1_NIACI</name>
<evidence type="ECO:0000313" key="2">
    <source>
        <dbReference type="EMBL" id="MBR8670489.1"/>
    </source>
</evidence>
<dbReference type="InterPro" id="IPR036237">
    <property type="entry name" value="Xyl_isomerase-like_sf"/>
</dbReference>